<reference evidence="1 2" key="1">
    <citation type="submission" date="2017-11" db="EMBL/GenBank/DDBJ databases">
        <title>De novo assembly and phasing of dikaryotic genomes from two isolates of Puccinia coronata f. sp. avenae, the causal agent of oat crown rust.</title>
        <authorList>
            <person name="Miller M.E."/>
            <person name="Zhang Y."/>
            <person name="Omidvar V."/>
            <person name="Sperschneider J."/>
            <person name="Schwessinger B."/>
            <person name="Raley C."/>
            <person name="Palmer J.M."/>
            <person name="Garnica D."/>
            <person name="Upadhyaya N."/>
            <person name="Rathjen J."/>
            <person name="Taylor J.M."/>
            <person name="Park R.F."/>
            <person name="Dodds P.N."/>
            <person name="Hirsch C.D."/>
            <person name="Kianian S.F."/>
            <person name="Figueroa M."/>
        </authorList>
    </citation>
    <scope>NUCLEOTIDE SEQUENCE [LARGE SCALE GENOMIC DNA]</scope>
    <source>
        <strain evidence="1">12NC29</strain>
    </source>
</reference>
<gene>
    <name evidence="1" type="ORF">PCANC_27888</name>
</gene>
<dbReference type="Proteomes" id="UP000235388">
    <property type="component" value="Unassembled WGS sequence"/>
</dbReference>
<evidence type="ECO:0000313" key="2">
    <source>
        <dbReference type="Proteomes" id="UP000235388"/>
    </source>
</evidence>
<protein>
    <submittedName>
        <fullName evidence="1">Uncharacterized protein</fullName>
    </submittedName>
</protein>
<sequence>MSDIINEAIHFLDLPLDESEERCAAIAVNYARCRRSLLFHVELGNRLLSPIQTPRPGDAFDPNKQISPSLRIGPSMTDSLAAPPKAQQSKFASVNLQLAPSLVNSRDTSRAQST</sequence>
<dbReference type="EMBL" id="PGCJ01001403">
    <property type="protein sequence ID" value="PLW05687.1"/>
    <property type="molecule type" value="Genomic_DNA"/>
</dbReference>
<keyword evidence="2" id="KW-1185">Reference proteome</keyword>
<evidence type="ECO:0000313" key="1">
    <source>
        <dbReference type="EMBL" id="PLW05687.1"/>
    </source>
</evidence>
<accession>A0A2N5RXH2</accession>
<comment type="caution">
    <text evidence="1">The sequence shown here is derived from an EMBL/GenBank/DDBJ whole genome shotgun (WGS) entry which is preliminary data.</text>
</comment>
<organism evidence="1 2">
    <name type="scientific">Puccinia coronata f. sp. avenae</name>
    <dbReference type="NCBI Taxonomy" id="200324"/>
    <lineage>
        <taxon>Eukaryota</taxon>
        <taxon>Fungi</taxon>
        <taxon>Dikarya</taxon>
        <taxon>Basidiomycota</taxon>
        <taxon>Pucciniomycotina</taxon>
        <taxon>Pucciniomycetes</taxon>
        <taxon>Pucciniales</taxon>
        <taxon>Pucciniaceae</taxon>
        <taxon>Puccinia</taxon>
    </lineage>
</organism>
<dbReference type="AlphaFoldDB" id="A0A2N5RXH2"/>
<name>A0A2N5RXH2_9BASI</name>
<proteinExistence type="predicted"/>